<feature type="compositionally biased region" description="Polar residues" evidence="1">
    <location>
        <begin position="130"/>
        <end position="141"/>
    </location>
</feature>
<dbReference type="Gene3D" id="3.40.50.10190">
    <property type="entry name" value="BRCT domain"/>
    <property type="match status" value="1"/>
</dbReference>
<evidence type="ECO:0000259" key="2">
    <source>
        <dbReference type="PROSITE" id="PS50172"/>
    </source>
</evidence>
<sequence length="483" mass="53995">MTSLKSQKDQVAHFAGTFILPDGTKKSHKDLAEALGVESTKSIKQCTVVIATTDSYNTNKSIRGSKDQHVPFLNEAWVCACIDAGKWIEPLRHHFHDHPESSALPEENTTMSTRLSTPDTAMTDVWTDAAGSSTRDTTPGNQGAKEDRVAHRQGTSTDDTATPAQEQLPAQTQEQNPPAPSQISAHTLSQPAQNPSQTASLALARDSEQNPATHGKNSEHPPSQAEKAPSQSIPSAPEQTHRQSPVQMEPKPAQPGQTQTESGDAHSQTERTEQRFDRSSSSMPSFREQWYSDAGIVHKIVLPIHPADKHKARKDQRRNVELNIDFAFRYFLWISDPETQFPEHKIQGKTKRDLRASWIVPMKDSGIQGQQYRDVGQTLGISTERTINDCKMEDFDWWGTATDGRVCYNAGVLPGESKPRVWARTTLKKKWKDIDTEISRIRMIFAQPSLAEEKELSQSGKEKSVILENLRECERYLEAEKNL</sequence>
<organism evidence="3 4">
    <name type="scientific">Hirsutella minnesotensis 3608</name>
    <dbReference type="NCBI Taxonomy" id="1043627"/>
    <lineage>
        <taxon>Eukaryota</taxon>
        <taxon>Fungi</taxon>
        <taxon>Dikarya</taxon>
        <taxon>Ascomycota</taxon>
        <taxon>Pezizomycotina</taxon>
        <taxon>Sordariomycetes</taxon>
        <taxon>Hypocreomycetidae</taxon>
        <taxon>Hypocreales</taxon>
        <taxon>Ophiocordycipitaceae</taxon>
        <taxon>Hirsutella</taxon>
    </lineage>
</organism>
<feature type="region of interest" description="Disordered" evidence="1">
    <location>
        <begin position="98"/>
        <end position="285"/>
    </location>
</feature>
<name>A0A0F7ZHK4_9HYPO</name>
<dbReference type="InterPro" id="IPR036420">
    <property type="entry name" value="BRCT_dom_sf"/>
</dbReference>
<reference evidence="3 4" key="1">
    <citation type="journal article" date="2014" name="Genome Biol. Evol.">
        <title>Comparative genomics and transcriptomics analyses reveal divergent lifestyle features of nematode endoparasitic fungus Hirsutella minnesotensis.</title>
        <authorList>
            <person name="Lai Y."/>
            <person name="Liu K."/>
            <person name="Zhang X."/>
            <person name="Zhang X."/>
            <person name="Li K."/>
            <person name="Wang N."/>
            <person name="Shu C."/>
            <person name="Wu Y."/>
            <person name="Wang C."/>
            <person name="Bushley K.E."/>
            <person name="Xiang M."/>
            <person name="Liu X."/>
        </authorList>
    </citation>
    <scope>NUCLEOTIDE SEQUENCE [LARGE SCALE GENOMIC DNA]</scope>
    <source>
        <strain evidence="3 4">3608</strain>
    </source>
</reference>
<feature type="compositionally biased region" description="Polar residues" evidence="1">
    <location>
        <begin position="229"/>
        <end position="246"/>
    </location>
</feature>
<feature type="compositionally biased region" description="Basic and acidic residues" evidence="1">
    <location>
        <begin position="263"/>
        <end position="278"/>
    </location>
</feature>
<feature type="compositionally biased region" description="Polar residues" evidence="1">
    <location>
        <begin position="107"/>
        <end position="120"/>
    </location>
</feature>
<evidence type="ECO:0000313" key="3">
    <source>
        <dbReference type="EMBL" id="KJZ72796.1"/>
    </source>
</evidence>
<accession>A0A0F7ZHK4</accession>
<dbReference type="SUPFAM" id="SSF52113">
    <property type="entry name" value="BRCT domain"/>
    <property type="match status" value="1"/>
</dbReference>
<proteinExistence type="predicted"/>
<dbReference type="AlphaFoldDB" id="A0A0F7ZHK4"/>
<feature type="compositionally biased region" description="Polar residues" evidence="1">
    <location>
        <begin position="153"/>
        <end position="200"/>
    </location>
</feature>
<feature type="domain" description="BRCT" evidence="2">
    <location>
        <begin position="9"/>
        <end position="95"/>
    </location>
</feature>
<keyword evidence="4" id="KW-1185">Reference proteome</keyword>
<gene>
    <name evidence="3" type="ORF">HIM_07740</name>
</gene>
<protein>
    <recommendedName>
        <fullName evidence="2">BRCT domain-containing protein</fullName>
    </recommendedName>
</protein>
<dbReference type="OrthoDB" id="5165998at2759"/>
<dbReference type="Proteomes" id="UP000054481">
    <property type="component" value="Unassembled WGS sequence"/>
</dbReference>
<dbReference type="EMBL" id="KQ030541">
    <property type="protein sequence ID" value="KJZ72796.1"/>
    <property type="molecule type" value="Genomic_DNA"/>
</dbReference>
<dbReference type="InterPro" id="IPR001357">
    <property type="entry name" value="BRCT_dom"/>
</dbReference>
<dbReference type="PROSITE" id="PS50172">
    <property type="entry name" value="BRCT"/>
    <property type="match status" value="1"/>
</dbReference>
<evidence type="ECO:0000256" key="1">
    <source>
        <dbReference type="SAM" id="MobiDB-lite"/>
    </source>
</evidence>
<evidence type="ECO:0000313" key="4">
    <source>
        <dbReference type="Proteomes" id="UP000054481"/>
    </source>
</evidence>